<protein>
    <submittedName>
        <fullName evidence="1">Uncharacterized protein</fullName>
    </submittedName>
</protein>
<sequence length="107" mass="12720">MNQCGCSGFFEKEQTPVERSEEEIERCFQEKWGDSRAKFQEIARGLPIECFNEAYENSFFLATNEDADFLDKERFKLLQVVGSERHGEAWDDYQKRVSEGKSYRKEW</sequence>
<name>A0A0F9H0H6_9ZZZZ</name>
<proteinExistence type="predicted"/>
<comment type="caution">
    <text evidence="1">The sequence shown here is derived from an EMBL/GenBank/DDBJ whole genome shotgun (WGS) entry which is preliminary data.</text>
</comment>
<accession>A0A0F9H0H6</accession>
<dbReference type="AlphaFoldDB" id="A0A0F9H0H6"/>
<organism evidence="1">
    <name type="scientific">marine sediment metagenome</name>
    <dbReference type="NCBI Taxonomy" id="412755"/>
    <lineage>
        <taxon>unclassified sequences</taxon>
        <taxon>metagenomes</taxon>
        <taxon>ecological metagenomes</taxon>
    </lineage>
</organism>
<reference evidence="1" key="1">
    <citation type="journal article" date="2015" name="Nature">
        <title>Complex archaea that bridge the gap between prokaryotes and eukaryotes.</title>
        <authorList>
            <person name="Spang A."/>
            <person name="Saw J.H."/>
            <person name="Jorgensen S.L."/>
            <person name="Zaremba-Niedzwiedzka K."/>
            <person name="Martijn J."/>
            <person name="Lind A.E."/>
            <person name="van Eijk R."/>
            <person name="Schleper C."/>
            <person name="Guy L."/>
            <person name="Ettema T.J."/>
        </authorList>
    </citation>
    <scope>NUCLEOTIDE SEQUENCE</scope>
</reference>
<gene>
    <name evidence="1" type="ORF">LCGC14_2057970</name>
</gene>
<evidence type="ECO:0000313" key="1">
    <source>
        <dbReference type="EMBL" id="KKL75130.1"/>
    </source>
</evidence>
<dbReference type="EMBL" id="LAZR01024438">
    <property type="protein sequence ID" value="KKL75130.1"/>
    <property type="molecule type" value="Genomic_DNA"/>
</dbReference>